<evidence type="ECO:0000313" key="6">
    <source>
        <dbReference type="Proteomes" id="UP000547011"/>
    </source>
</evidence>
<evidence type="ECO:0000256" key="4">
    <source>
        <dbReference type="RuleBase" id="RU004508"/>
    </source>
</evidence>
<keyword evidence="6" id="KW-1185">Reference proteome</keyword>
<feature type="active site" description="Proton acceptor" evidence="2">
    <location>
        <position position="188"/>
    </location>
</feature>
<evidence type="ECO:0000256" key="3">
    <source>
        <dbReference type="PIRSR" id="PIRSR000390-2"/>
    </source>
</evidence>
<accession>A0A7W6NB39</accession>
<dbReference type="InterPro" id="IPR015424">
    <property type="entry name" value="PyrdxlP-dep_Trfase"/>
</dbReference>
<dbReference type="Proteomes" id="UP000547011">
    <property type="component" value="Unassembled WGS sequence"/>
</dbReference>
<dbReference type="InterPro" id="IPR015422">
    <property type="entry name" value="PyrdxlP-dep_Trfase_small"/>
</dbReference>
<dbReference type="RefSeq" id="WP_183309996.1">
    <property type="nucleotide sequence ID" value="NZ_JACIEW010000001.1"/>
</dbReference>
<reference evidence="5 6" key="1">
    <citation type="submission" date="2020-08" db="EMBL/GenBank/DDBJ databases">
        <title>Genomic Encyclopedia of Type Strains, Phase IV (KMG-IV): sequencing the most valuable type-strain genomes for metagenomic binning, comparative biology and taxonomic classification.</title>
        <authorList>
            <person name="Goeker M."/>
        </authorList>
    </citation>
    <scope>NUCLEOTIDE SEQUENCE [LARGE SCALE GENOMIC DNA]</scope>
    <source>
        <strain evidence="5 6">DSM 23447</strain>
    </source>
</reference>
<dbReference type="EMBL" id="JACIEW010000001">
    <property type="protein sequence ID" value="MBB4051296.1"/>
    <property type="molecule type" value="Genomic_DNA"/>
</dbReference>
<dbReference type="InterPro" id="IPR000653">
    <property type="entry name" value="DegT/StrS_aminotransferase"/>
</dbReference>
<comment type="similarity">
    <text evidence="1 4">Belongs to the DegT/DnrJ/EryC1 family.</text>
</comment>
<sequence>MTSDTNAIIRLSRSVIGEEEKAAVVRVLDRAFLGMGSEVQNFERELAAYMDTDRPVHCVNTGTSALHLAVEALGIGPGDEVLVPSITYVASFQAISATGATPVACEVRGDTAYIDVDDAARRVTSRTRAIMPVHYASSVKGIDDVYNLARAKGLRVIEDAAHAFGCRVGNGLVGASGDIVCFSFDGIKNITSGEGGAVVTGDADVARYVATARLLAVENDTEKRFSGERSWVFDVLHQGHRHHMSDIMAAIGRAQLKKIDQFGEIRRNLARGYQAALADTADLTLLDYEYTTAIPHIFPVRIGNGRRDGLMDHLRANQIQCGLHYGPNHLLTYFRTDYALPIAETLGRELLSLPLHPLVTDDDQRRIVATVKDYLNNHG</sequence>
<evidence type="ECO:0000256" key="1">
    <source>
        <dbReference type="ARBA" id="ARBA00037999"/>
    </source>
</evidence>
<gene>
    <name evidence="5" type="ORF">GGR20_000914</name>
</gene>
<proteinExistence type="inferred from homology"/>
<dbReference type="PIRSF" id="PIRSF000390">
    <property type="entry name" value="PLP_StrS"/>
    <property type="match status" value="1"/>
</dbReference>
<dbReference type="Pfam" id="PF01041">
    <property type="entry name" value="DegT_DnrJ_EryC1"/>
    <property type="match status" value="1"/>
</dbReference>
<dbReference type="Gene3D" id="3.90.1150.10">
    <property type="entry name" value="Aspartate Aminotransferase, domain 1"/>
    <property type="match status" value="1"/>
</dbReference>
<dbReference type="SUPFAM" id="SSF53383">
    <property type="entry name" value="PLP-dependent transferases"/>
    <property type="match status" value="1"/>
</dbReference>
<feature type="modified residue" description="N6-(pyridoxal phosphate)lysine" evidence="3">
    <location>
        <position position="188"/>
    </location>
</feature>
<dbReference type="GO" id="GO:0008483">
    <property type="term" value="F:transaminase activity"/>
    <property type="evidence" value="ECO:0007669"/>
    <property type="project" value="TreeGrafter"/>
</dbReference>
<keyword evidence="3 4" id="KW-0663">Pyridoxal phosphate</keyword>
<evidence type="ECO:0000256" key="2">
    <source>
        <dbReference type="PIRSR" id="PIRSR000390-1"/>
    </source>
</evidence>
<dbReference type="GO" id="GO:0000271">
    <property type="term" value="P:polysaccharide biosynthetic process"/>
    <property type="evidence" value="ECO:0007669"/>
    <property type="project" value="TreeGrafter"/>
</dbReference>
<dbReference type="Gene3D" id="3.40.640.10">
    <property type="entry name" value="Type I PLP-dependent aspartate aminotransferase-like (Major domain)"/>
    <property type="match status" value="1"/>
</dbReference>
<dbReference type="PANTHER" id="PTHR30244:SF34">
    <property type="entry name" value="DTDP-4-AMINO-4,6-DIDEOXYGALACTOSE TRANSAMINASE"/>
    <property type="match status" value="1"/>
</dbReference>
<dbReference type="CDD" id="cd00616">
    <property type="entry name" value="AHBA_syn"/>
    <property type="match status" value="1"/>
</dbReference>
<name>A0A7W6NB39_9HYPH</name>
<dbReference type="GO" id="GO:0030170">
    <property type="term" value="F:pyridoxal phosphate binding"/>
    <property type="evidence" value="ECO:0007669"/>
    <property type="project" value="TreeGrafter"/>
</dbReference>
<dbReference type="InterPro" id="IPR015421">
    <property type="entry name" value="PyrdxlP-dep_Trfase_major"/>
</dbReference>
<protein>
    <submittedName>
        <fullName evidence="5">dTDP-4-amino-4,6-dideoxygalactose transaminase</fullName>
    </submittedName>
</protein>
<organism evidence="5 6">
    <name type="scientific">Devosia subaequoris</name>
    <dbReference type="NCBI Taxonomy" id="395930"/>
    <lineage>
        <taxon>Bacteria</taxon>
        <taxon>Pseudomonadati</taxon>
        <taxon>Pseudomonadota</taxon>
        <taxon>Alphaproteobacteria</taxon>
        <taxon>Hyphomicrobiales</taxon>
        <taxon>Devosiaceae</taxon>
        <taxon>Devosia</taxon>
    </lineage>
</organism>
<evidence type="ECO:0000313" key="5">
    <source>
        <dbReference type="EMBL" id="MBB4051296.1"/>
    </source>
</evidence>
<dbReference type="PANTHER" id="PTHR30244">
    <property type="entry name" value="TRANSAMINASE"/>
    <property type="match status" value="1"/>
</dbReference>
<comment type="caution">
    <text evidence="5">The sequence shown here is derived from an EMBL/GenBank/DDBJ whole genome shotgun (WGS) entry which is preliminary data.</text>
</comment>
<dbReference type="AlphaFoldDB" id="A0A7W6NB39"/>